<feature type="domain" description="VOC" evidence="1">
    <location>
        <begin position="1"/>
        <end position="122"/>
    </location>
</feature>
<dbReference type="RefSeq" id="WP_061268384.1">
    <property type="nucleotide sequence ID" value="NZ_FTMI01000001.1"/>
</dbReference>
<keyword evidence="3" id="KW-1185">Reference proteome</keyword>
<dbReference type="EMBL" id="FTMI01000001">
    <property type="protein sequence ID" value="SIP97798.1"/>
    <property type="molecule type" value="Genomic_DNA"/>
</dbReference>
<dbReference type="Proteomes" id="UP000186235">
    <property type="component" value="Unassembled WGS sequence"/>
</dbReference>
<dbReference type="Gene3D" id="3.10.180.10">
    <property type="entry name" value="2,3-Dihydroxybiphenyl 1,2-Dioxygenase, domain 1"/>
    <property type="match status" value="1"/>
</dbReference>
<dbReference type="AlphaFoldDB" id="A0A1N6P068"/>
<dbReference type="InterPro" id="IPR029068">
    <property type="entry name" value="Glyas_Bleomycin-R_OHBP_Dase"/>
</dbReference>
<dbReference type="InterPro" id="IPR004360">
    <property type="entry name" value="Glyas_Fos-R_dOase_dom"/>
</dbReference>
<dbReference type="InterPro" id="IPR037523">
    <property type="entry name" value="VOC_core"/>
</dbReference>
<evidence type="ECO:0000259" key="1">
    <source>
        <dbReference type="PROSITE" id="PS51819"/>
    </source>
</evidence>
<reference evidence="3" key="1">
    <citation type="submission" date="2017-01" db="EMBL/GenBank/DDBJ databases">
        <authorList>
            <person name="Varghese N."/>
            <person name="Submissions S."/>
        </authorList>
    </citation>
    <scope>NUCLEOTIDE SEQUENCE [LARGE SCALE GENOMIC DNA]</scope>
    <source>
        <strain evidence="3">3bp</strain>
    </source>
</reference>
<gene>
    <name evidence="2" type="ORF">SAMN05518682_0858</name>
</gene>
<protein>
    <submittedName>
        <fullName evidence="2">Glyoxalase/Bleomycin resistance protein/Dioxygenase superfamily protein</fullName>
    </submittedName>
</protein>
<evidence type="ECO:0000313" key="2">
    <source>
        <dbReference type="EMBL" id="SIP97798.1"/>
    </source>
</evidence>
<evidence type="ECO:0000313" key="3">
    <source>
        <dbReference type="Proteomes" id="UP000186235"/>
    </source>
</evidence>
<proteinExistence type="predicted"/>
<accession>A0A1N6P068</accession>
<dbReference type="PROSITE" id="PS51819">
    <property type="entry name" value="VOC"/>
    <property type="match status" value="1"/>
</dbReference>
<sequence>MLDTAFSGFSVDDVDAARRFYADDLGLTVSGDDMLWLEIGGGARVLVYPKGEAHAPASFTVLNFPVADVPGTVAALRERGVAFERYAGTPVETDDDFVFRGGGPLIAWFTDPAGNVLSVIQDDDA</sequence>
<organism evidence="2 3">
    <name type="scientific">Cellulosimicrobium aquatile</name>
    <dbReference type="NCBI Taxonomy" id="1612203"/>
    <lineage>
        <taxon>Bacteria</taxon>
        <taxon>Bacillati</taxon>
        <taxon>Actinomycetota</taxon>
        <taxon>Actinomycetes</taxon>
        <taxon>Micrococcales</taxon>
        <taxon>Promicromonosporaceae</taxon>
        <taxon>Cellulosimicrobium</taxon>
    </lineage>
</organism>
<dbReference type="GO" id="GO:0051213">
    <property type="term" value="F:dioxygenase activity"/>
    <property type="evidence" value="ECO:0007669"/>
    <property type="project" value="UniProtKB-KW"/>
</dbReference>
<dbReference type="GeneID" id="95684081"/>
<dbReference type="Pfam" id="PF00903">
    <property type="entry name" value="Glyoxalase"/>
    <property type="match status" value="1"/>
</dbReference>
<keyword evidence="2" id="KW-0560">Oxidoreductase</keyword>
<keyword evidence="2" id="KW-0223">Dioxygenase</keyword>
<dbReference type="SUPFAM" id="SSF54593">
    <property type="entry name" value="Glyoxalase/Bleomycin resistance protein/Dihydroxybiphenyl dioxygenase"/>
    <property type="match status" value="1"/>
</dbReference>
<name>A0A1N6P068_9MICO</name>